<evidence type="ECO:0000256" key="3">
    <source>
        <dbReference type="HAMAP-Rule" id="MF_00023"/>
    </source>
</evidence>
<dbReference type="AlphaFoldDB" id="A0A6H2H9F0"/>
<dbReference type="PANTHER" id="PTHR30308:SF2">
    <property type="entry name" value="SSRA-BINDING PROTEIN"/>
    <property type="match status" value="1"/>
</dbReference>
<dbReference type="SUPFAM" id="SSF74982">
    <property type="entry name" value="Small protein B (SmpB)"/>
    <property type="match status" value="1"/>
</dbReference>
<dbReference type="GO" id="GO:0070930">
    <property type="term" value="P:trans-translation-dependent protein tagging"/>
    <property type="evidence" value="ECO:0007669"/>
    <property type="project" value="TreeGrafter"/>
</dbReference>
<comment type="similarity">
    <text evidence="3">Belongs to the SmpB family.</text>
</comment>
<evidence type="ECO:0000256" key="4">
    <source>
        <dbReference type="SAM" id="MobiDB-lite"/>
    </source>
</evidence>
<dbReference type="RefSeq" id="WP_168922102.1">
    <property type="nucleotide sequence ID" value="NZ_CP051461.1"/>
</dbReference>
<dbReference type="NCBIfam" id="TIGR00086">
    <property type="entry name" value="smpB"/>
    <property type="match status" value="1"/>
</dbReference>
<dbReference type="GO" id="GO:0003723">
    <property type="term" value="F:RNA binding"/>
    <property type="evidence" value="ECO:0007669"/>
    <property type="project" value="UniProtKB-UniRule"/>
</dbReference>
<dbReference type="KEGG" id="pvac:HC248_01702"/>
<dbReference type="CDD" id="cd09294">
    <property type="entry name" value="SmpB"/>
    <property type="match status" value="1"/>
</dbReference>
<proteinExistence type="inferred from homology"/>
<dbReference type="PANTHER" id="PTHR30308">
    <property type="entry name" value="TMRNA-BINDING COMPONENT OF TRANS-TRANSLATION TAGGING COMPLEX"/>
    <property type="match status" value="1"/>
</dbReference>
<evidence type="ECO:0000313" key="5">
    <source>
        <dbReference type="EMBL" id="QJC56397.1"/>
    </source>
</evidence>
<dbReference type="Gene3D" id="2.40.280.10">
    <property type="match status" value="1"/>
</dbReference>
<dbReference type="InterPro" id="IPR020081">
    <property type="entry name" value="SsrA-bd_prot_CS"/>
</dbReference>
<dbReference type="PROSITE" id="PS01317">
    <property type="entry name" value="SSRP"/>
    <property type="match status" value="1"/>
</dbReference>
<evidence type="ECO:0000256" key="1">
    <source>
        <dbReference type="ARBA" id="ARBA00022490"/>
    </source>
</evidence>
<reference evidence="5 6" key="1">
    <citation type="submission" date="2020-04" db="EMBL/GenBank/DDBJ databases">
        <title>Complete genome of a Psychrophilic, Marine, Gas Vacuolate Bacterium Polaromonas vacuolata KCTC 22033T.</title>
        <authorList>
            <person name="Hwang K."/>
            <person name="Kim K.M."/>
        </authorList>
    </citation>
    <scope>NUCLEOTIDE SEQUENCE [LARGE SCALE GENOMIC DNA]</scope>
    <source>
        <strain evidence="5 6">KCTC 22033</strain>
    </source>
</reference>
<dbReference type="EMBL" id="CP051461">
    <property type="protein sequence ID" value="QJC56397.1"/>
    <property type="molecule type" value="Genomic_DNA"/>
</dbReference>
<feature type="region of interest" description="Disordered" evidence="4">
    <location>
        <begin position="153"/>
        <end position="177"/>
    </location>
</feature>
<comment type="function">
    <text evidence="3">Required for rescue of stalled ribosomes mediated by trans-translation. Binds to transfer-messenger RNA (tmRNA), required for stable association of tmRNA with ribosomes. tmRNA and SmpB together mimic tRNA shape, replacing the anticodon stem-loop with SmpB. tmRNA is encoded by the ssrA gene; the 2 termini fold to resemble tRNA(Ala) and it encodes a 'tag peptide', a short internal open reading frame. During trans-translation Ala-aminoacylated tmRNA acts like a tRNA, entering the A-site of stalled ribosomes, displacing the stalled mRNA. The ribosome then switches to translate the ORF on the tmRNA; the nascent peptide is terminated with the 'tag peptide' encoded by the tmRNA and targeted for degradation. The ribosome is freed to recommence translation, which seems to be the essential function of trans-translation.</text>
</comment>
<keyword evidence="2 3" id="KW-0694">RNA-binding</keyword>
<keyword evidence="6" id="KW-1185">Reference proteome</keyword>
<keyword evidence="1 3" id="KW-0963">Cytoplasm</keyword>
<dbReference type="Pfam" id="PF01668">
    <property type="entry name" value="SmpB"/>
    <property type="match status" value="1"/>
</dbReference>
<dbReference type="InterPro" id="IPR023620">
    <property type="entry name" value="SmpB"/>
</dbReference>
<dbReference type="GO" id="GO:0005829">
    <property type="term" value="C:cytosol"/>
    <property type="evidence" value="ECO:0007669"/>
    <property type="project" value="TreeGrafter"/>
</dbReference>
<dbReference type="Proteomes" id="UP000502041">
    <property type="component" value="Chromosome"/>
</dbReference>
<name>A0A6H2H9F0_9BURK</name>
<gene>
    <name evidence="3 5" type="primary">smpB</name>
    <name evidence="5" type="ORF">HC248_01702</name>
</gene>
<dbReference type="GO" id="GO:0070929">
    <property type="term" value="P:trans-translation"/>
    <property type="evidence" value="ECO:0007669"/>
    <property type="project" value="UniProtKB-UniRule"/>
</dbReference>
<protein>
    <recommendedName>
        <fullName evidence="3">SsrA-binding protein</fullName>
    </recommendedName>
    <alternativeName>
        <fullName evidence="3">Small protein B</fullName>
    </alternativeName>
</protein>
<dbReference type="InterPro" id="IPR000037">
    <property type="entry name" value="SsrA-bd_prot"/>
</dbReference>
<evidence type="ECO:0000256" key="2">
    <source>
        <dbReference type="ARBA" id="ARBA00022884"/>
    </source>
</evidence>
<sequence>MVTKEASSSKKSASAPASNLSPKAAAAAIRIADNKKANFNYHIEERFEAGMVLEGWEVKSVREGKVQLTDGYVVIRHGEIFIIGCQINPLGTASSHISPDKVRTKKLLLHKEEIKRLTGKIDQKGFTLVPLNMHWKNGRVKCEIGLAKGKAEHDKRDTIKDREGKREVERVMKSRNR</sequence>
<organism evidence="5 6">
    <name type="scientific">Polaromonas vacuolata</name>
    <dbReference type="NCBI Taxonomy" id="37448"/>
    <lineage>
        <taxon>Bacteria</taxon>
        <taxon>Pseudomonadati</taxon>
        <taxon>Pseudomonadota</taxon>
        <taxon>Betaproteobacteria</taxon>
        <taxon>Burkholderiales</taxon>
        <taxon>Comamonadaceae</taxon>
        <taxon>Polaromonas</taxon>
    </lineage>
</organism>
<comment type="subcellular location">
    <subcellularLocation>
        <location evidence="3">Cytoplasm</location>
    </subcellularLocation>
    <text evidence="3">The tmRNA-SmpB complex associates with stalled 70S ribosomes.</text>
</comment>
<evidence type="ECO:0000313" key="6">
    <source>
        <dbReference type="Proteomes" id="UP000502041"/>
    </source>
</evidence>
<accession>A0A6H2H9F0</accession>
<dbReference type="HAMAP" id="MF_00023">
    <property type="entry name" value="SmpB"/>
    <property type="match status" value="1"/>
</dbReference>
<dbReference type="NCBIfam" id="NF003843">
    <property type="entry name" value="PRK05422.1"/>
    <property type="match status" value="1"/>
</dbReference>